<evidence type="ECO:0000256" key="1">
    <source>
        <dbReference type="SAM" id="SignalP"/>
    </source>
</evidence>
<evidence type="ECO:0000313" key="3">
    <source>
        <dbReference type="Proteomes" id="UP000286701"/>
    </source>
</evidence>
<keyword evidence="1" id="KW-0732">Signal</keyword>
<accession>A0A3S3X5P5</accession>
<reference evidence="2 3" key="1">
    <citation type="submission" date="2019-01" db="EMBL/GenBank/DDBJ databases">
        <title>Mucilaginibacter antarcticum sp. nov., isolated from antarctic soil.</title>
        <authorList>
            <person name="Yan Y.-Q."/>
            <person name="Du Z.-J."/>
        </authorList>
    </citation>
    <scope>NUCLEOTIDE SEQUENCE [LARGE SCALE GENOMIC DNA]</scope>
    <source>
        <strain evidence="2 3">F01003</strain>
    </source>
</reference>
<dbReference type="Proteomes" id="UP000286701">
    <property type="component" value="Unassembled WGS sequence"/>
</dbReference>
<name>A0A3S3X5P5_9SPHI</name>
<feature type="chain" id="PRO_5018679576" description="PorT family protein" evidence="1">
    <location>
        <begin position="20"/>
        <end position="245"/>
    </location>
</feature>
<dbReference type="AlphaFoldDB" id="A0A3S3X5P5"/>
<sequence>MRKLLLSLICMFACTALFAQKLEVTAGAYSGLFKYSGKSTASFSFMNSTVSPTMGTSSYTNNPYGNKIGFGYGVNGQAQLVGKSGFIVGMQTAYEQLKSKIHINQAFASFSNPVGVQYVMTLDANGSTALKNNIINLNPYFGHRIQFTKVKLDVLAGADIGFISSTHEKGVAHANDDRTYATDLDRTTIKKDIRIRFGLAASLNKLNLNASYAYGLSNYMGGYIGGSANDAHSQVIRIGLGYQIF</sequence>
<comment type="caution">
    <text evidence="2">The sequence shown here is derived from an EMBL/GenBank/DDBJ whole genome shotgun (WGS) entry which is preliminary data.</text>
</comment>
<dbReference type="OrthoDB" id="1340981at2"/>
<evidence type="ECO:0000313" key="2">
    <source>
        <dbReference type="EMBL" id="RWY51105.1"/>
    </source>
</evidence>
<proteinExistence type="predicted"/>
<organism evidence="2 3">
    <name type="scientific">Mucilaginibacter gilvus</name>
    <dbReference type="NCBI Taxonomy" id="2305909"/>
    <lineage>
        <taxon>Bacteria</taxon>
        <taxon>Pseudomonadati</taxon>
        <taxon>Bacteroidota</taxon>
        <taxon>Sphingobacteriia</taxon>
        <taxon>Sphingobacteriales</taxon>
        <taxon>Sphingobacteriaceae</taxon>
        <taxon>Mucilaginibacter</taxon>
    </lineage>
</organism>
<keyword evidence="3" id="KW-1185">Reference proteome</keyword>
<feature type="signal peptide" evidence="1">
    <location>
        <begin position="1"/>
        <end position="19"/>
    </location>
</feature>
<dbReference type="RefSeq" id="WP_128534524.1">
    <property type="nucleotide sequence ID" value="NZ_SBIW01000006.1"/>
</dbReference>
<protein>
    <recommendedName>
        <fullName evidence="4">PorT family protein</fullName>
    </recommendedName>
</protein>
<dbReference type="EMBL" id="SBIW01000006">
    <property type="protein sequence ID" value="RWY51105.1"/>
    <property type="molecule type" value="Genomic_DNA"/>
</dbReference>
<gene>
    <name evidence="2" type="ORF">EPL05_13640</name>
</gene>
<evidence type="ECO:0008006" key="4">
    <source>
        <dbReference type="Google" id="ProtNLM"/>
    </source>
</evidence>